<dbReference type="Gene3D" id="3.40.1280.10">
    <property type="match status" value="1"/>
</dbReference>
<organism evidence="5 6">
    <name type="scientific">Desulfonispora thiosulfatigenes DSM 11270</name>
    <dbReference type="NCBI Taxonomy" id="656914"/>
    <lineage>
        <taxon>Bacteria</taxon>
        <taxon>Bacillati</taxon>
        <taxon>Bacillota</taxon>
        <taxon>Clostridia</taxon>
        <taxon>Eubacteriales</taxon>
        <taxon>Peptococcaceae</taxon>
        <taxon>Desulfonispora</taxon>
    </lineage>
</organism>
<dbReference type="AlphaFoldDB" id="A0A1W1VSA7"/>
<dbReference type="GO" id="GO:0032259">
    <property type="term" value="P:methylation"/>
    <property type="evidence" value="ECO:0007669"/>
    <property type="project" value="UniProtKB-KW"/>
</dbReference>
<dbReference type="GO" id="GO:0006396">
    <property type="term" value="P:RNA processing"/>
    <property type="evidence" value="ECO:0007669"/>
    <property type="project" value="InterPro"/>
</dbReference>
<keyword evidence="2 5" id="KW-0489">Methyltransferase</keyword>
<sequence>MDIINSEQNHWIKKLKALHKRKYRQELNQFVIEGFRFCEEALKSQANIECLLVSDELLDNDSIKNLLLMYEKEYFVVNNKLLAKNLFTVNPQGIAAIINKPQWDIKEVYEKELILIIDGVQDPGNLGTIFRTALGAGVGAIFCIKGTVDIYNEKTLRSTMGAIFSLPIFYIENPTQLSDKLKNEQFTVVVADINGTEEHFSYNYPKKVAVVLGNEANGPLNFKKGDITISIPLDPKAESLNVAVAAGIIIYEIVRQHR</sequence>
<keyword evidence="6" id="KW-1185">Reference proteome</keyword>
<dbReference type="InterPro" id="IPR001537">
    <property type="entry name" value="SpoU_MeTrfase"/>
</dbReference>
<dbReference type="SMART" id="SM00967">
    <property type="entry name" value="SpoU_sub_bind"/>
    <property type="match status" value="1"/>
</dbReference>
<dbReference type="InterPro" id="IPR029028">
    <property type="entry name" value="Alpha/beta_knot_MTases"/>
</dbReference>
<reference evidence="5 6" key="1">
    <citation type="submission" date="2017-04" db="EMBL/GenBank/DDBJ databases">
        <authorList>
            <person name="Afonso C.L."/>
            <person name="Miller P.J."/>
            <person name="Scott M.A."/>
            <person name="Spackman E."/>
            <person name="Goraichik I."/>
            <person name="Dimitrov K.M."/>
            <person name="Suarez D.L."/>
            <person name="Swayne D.E."/>
        </authorList>
    </citation>
    <scope>NUCLEOTIDE SEQUENCE [LARGE SCALE GENOMIC DNA]</scope>
    <source>
        <strain evidence="5 6">DSM 11270</strain>
    </source>
</reference>
<dbReference type="PANTHER" id="PTHR43191">
    <property type="entry name" value="RRNA METHYLTRANSFERASE 3"/>
    <property type="match status" value="1"/>
</dbReference>
<dbReference type="CDD" id="cd18095">
    <property type="entry name" value="SpoU-like_rRNA-MTase"/>
    <property type="match status" value="1"/>
</dbReference>
<dbReference type="InterPro" id="IPR029026">
    <property type="entry name" value="tRNA_m1G_MTases_N"/>
</dbReference>
<evidence type="ECO:0000256" key="2">
    <source>
        <dbReference type="ARBA" id="ARBA00022603"/>
    </source>
</evidence>
<protein>
    <submittedName>
        <fullName evidence="5">RNA methyltransferase, TrmH family</fullName>
    </submittedName>
</protein>
<dbReference type="InterPro" id="IPR013123">
    <property type="entry name" value="SpoU_subst-bd"/>
</dbReference>
<dbReference type="SUPFAM" id="SSF75217">
    <property type="entry name" value="alpha/beta knot"/>
    <property type="match status" value="1"/>
</dbReference>
<dbReference type="Pfam" id="PF22435">
    <property type="entry name" value="MRM3-like_sub_bind"/>
    <property type="match status" value="1"/>
</dbReference>
<dbReference type="RefSeq" id="WP_084054295.1">
    <property type="nucleotide sequence ID" value="NZ_FWWT01000023.1"/>
</dbReference>
<gene>
    <name evidence="5" type="ORF">SAMN00017405_1439</name>
</gene>
<evidence type="ECO:0000313" key="6">
    <source>
        <dbReference type="Proteomes" id="UP000192731"/>
    </source>
</evidence>
<evidence type="ECO:0000259" key="4">
    <source>
        <dbReference type="SMART" id="SM00967"/>
    </source>
</evidence>
<dbReference type="EMBL" id="FWWT01000023">
    <property type="protein sequence ID" value="SMB95981.1"/>
    <property type="molecule type" value="Genomic_DNA"/>
</dbReference>
<dbReference type="Gene3D" id="3.30.1330.30">
    <property type="match status" value="1"/>
</dbReference>
<proteinExistence type="inferred from homology"/>
<dbReference type="InterPro" id="IPR029064">
    <property type="entry name" value="Ribosomal_eL30-like_sf"/>
</dbReference>
<dbReference type="Pfam" id="PF00588">
    <property type="entry name" value="SpoU_methylase"/>
    <property type="match status" value="1"/>
</dbReference>
<dbReference type="GO" id="GO:0003723">
    <property type="term" value="F:RNA binding"/>
    <property type="evidence" value="ECO:0007669"/>
    <property type="project" value="InterPro"/>
</dbReference>
<name>A0A1W1VSA7_DESTI</name>
<dbReference type="InterPro" id="IPR053888">
    <property type="entry name" value="MRM3-like_sub_bind"/>
</dbReference>
<dbReference type="STRING" id="656914.SAMN00017405_1439"/>
<dbReference type="GO" id="GO:0005737">
    <property type="term" value="C:cytoplasm"/>
    <property type="evidence" value="ECO:0007669"/>
    <property type="project" value="UniProtKB-ARBA"/>
</dbReference>
<dbReference type="GO" id="GO:0008173">
    <property type="term" value="F:RNA methyltransferase activity"/>
    <property type="evidence" value="ECO:0007669"/>
    <property type="project" value="InterPro"/>
</dbReference>
<dbReference type="SUPFAM" id="SSF55315">
    <property type="entry name" value="L30e-like"/>
    <property type="match status" value="1"/>
</dbReference>
<comment type="similarity">
    <text evidence="1">Belongs to the class IV-like SAM-binding methyltransferase superfamily. RNA methyltransferase TrmH family.</text>
</comment>
<keyword evidence="3 5" id="KW-0808">Transferase</keyword>
<dbReference type="InterPro" id="IPR051259">
    <property type="entry name" value="rRNA_Methyltransferase"/>
</dbReference>
<dbReference type="Proteomes" id="UP000192731">
    <property type="component" value="Unassembled WGS sequence"/>
</dbReference>
<dbReference type="OrthoDB" id="9794400at2"/>
<evidence type="ECO:0000313" key="5">
    <source>
        <dbReference type="EMBL" id="SMB95981.1"/>
    </source>
</evidence>
<evidence type="ECO:0000256" key="1">
    <source>
        <dbReference type="ARBA" id="ARBA00007228"/>
    </source>
</evidence>
<accession>A0A1W1VSA7</accession>
<evidence type="ECO:0000256" key="3">
    <source>
        <dbReference type="ARBA" id="ARBA00022679"/>
    </source>
</evidence>
<feature type="domain" description="RNA 2-O ribose methyltransferase substrate binding" evidence="4">
    <location>
        <begin position="31"/>
        <end position="104"/>
    </location>
</feature>
<dbReference type="PANTHER" id="PTHR43191:SF2">
    <property type="entry name" value="RRNA METHYLTRANSFERASE 3, MITOCHONDRIAL"/>
    <property type="match status" value="1"/>
</dbReference>